<protein>
    <submittedName>
        <fullName evidence="2">Uncharacterized protein</fullName>
    </submittedName>
</protein>
<sequence>MPQYYFNQFQFFIYDKKNKSSKGSRNLSSKGEKKKKSPLGYIHPNFHISSIFLNQ</sequence>
<evidence type="ECO:0000256" key="1">
    <source>
        <dbReference type="SAM" id="MobiDB-lite"/>
    </source>
</evidence>
<name>A0ABD1NB47_9FABA</name>
<comment type="caution">
    <text evidence="2">The sequence shown here is derived from an EMBL/GenBank/DDBJ whole genome shotgun (WGS) entry which is preliminary data.</text>
</comment>
<evidence type="ECO:0000313" key="3">
    <source>
        <dbReference type="Proteomes" id="UP001603857"/>
    </source>
</evidence>
<dbReference type="EMBL" id="JBGMDY010000002">
    <property type="protein sequence ID" value="KAL2345314.1"/>
    <property type="molecule type" value="Genomic_DNA"/>
</dbReference>
<feature type="region of interest" description="Disordered" evidence="1">
    <location>
        <begin position="19"/>
        <end position="41"/>
    </location>
</feature>
<evidence type="ECO:0000313" key="2">
    <source>
        <dbReference type="EMBL" id="KAL2345314.1"/>
    </source>
</evidence>
<reference evidence="2 3" key="1">
    <citation type="submission" date="2024-08" db="EMBL/GenBank/DDBJ databases">
        <title>Insights into the chromosomal genome structure of Flemingia macrophylla.</title>
        <authorList>
            <person name="Ding Y."/>
            <person name="Zhao Y."/>
            <person name="Bi W."/>
            <person name="Wu M."/>
            <person name="Zhao G."/>
            <person name="Gong Y."/>
            <person name="Li W."/>
            <person name="Zhang P."/>
        </authorList>
    </citation>
    <scope>NUCLEOTIDE SEQUENCE [LARGE SCALE GENOMIC DNA]</scope>
    <source>
        <strain evidence="2">DYQJB</strain>
        <tissue evidence="2">Leaf</tissue>
    </source>
</reference>
<accession>A0ABD1NB47</accession>
<gene>
    <name evidence="2" type="ORF">Fmac_006599</name>
</gene>
<dbReference type="Proteomes" id="UP001603857">
    <property type="component" value="Unassembled WGS sequence"/>
</dbReference>
<organism evidence="2 3">
    <name type="scientific">Flemingia macrophylla</name>
    <dbReference type="NCBI Taxonomy" id="520843"/>
    <lineage>
        <taxon>Eukaryota</taxon>
        <taxon>Viridiplantae</taxon>
        <taxon>Streptophyta</taxon>
        <taxon>Embryophyta</taxon>
        <taxon>Tracheophyta</taxon>
        <taxon>Spermatophyta</taxon>
        <taxon>Magnoliopsida</taxon>
        <taxon>eudicotyledons</taxon>
        <taxon>Gunneridae</taxon>
        <taxon>Pentapetalae</taxon>
        <taxon>rosids</taxon>
        <taxon>fabids</taxon>
        <taxon>Fabales</taxon>
        <taxon>Fabaceae</taxon>
        <taxon>Papilionoideae</taxon>
        <taxon>50 kb inversion clade</taxon>
        <taxon>NPAAA clade</taxon>
        <taxon>indigoferoid/millettioid clade</taxon>
        <taxon>Phaseoleae</taxon>
        <taxon>Flemingia</taxon>
    </lineage>
</organism>
<proteinExistence type="predicted"/>
<dbReference type="AlphaFoldDB" id="A0ABD1NB47"/>
<keyword evidence="3" id="KW-1185">Reference proteome</keyword>